<reference evidence="2" key="2">
    <citation type="submission" date="2020-11" db="EMBL/GenBank/DDBJ databases">
        <authorList>
            <person name="McCartney M.A."/>
            <person name="Auch B."/>
            <person name="Kono T."/>
            <person name="Mallez S."/>
            <person name="Becker A."/>
            <person name="Gohl D.M."/>
            <person name="Silverstein K.A.T."/>
            <person name="Koren S."/>
            <person name="Bechman K.B."/>
            <person name="Herman A."/>
            <person name="Abrahante J.E."/>
            <person name="Garbe J."/>
        </authorList>
    </citation>
    <scope>NUCLEOTIDE SEQUENCE</scope>
    <source>
        <strain evidence="2">Duluth1</strain>
        <tissue evidence="2">Whole animal</tissue>
    </source>
</reference>
<reference evidence="2" key="1">
    <citation type="journal article" date="2019" name="bioRxiv">
        <title>The Genome of the Zebra Mussel, Dreissena polymorpha: A Resource for Invasive Species Research.</title>
        <authorList>
            <person name="McCartney M.A."/>
            <person name="Auch B."/>
            <person name="Kono T."/>
            <person name="Mallez S."/>
            <person name="Zhang Y."/>
            <person name="Obille A."/>
            <person name="Becker A."/>
            <person name="Abrahante J.E."/>
            <person name="Garbe J."/>
            <person name="Badalamenti J.P."/>
            <person name="Herman A."/>
            <person name="Mangelson H."/>
            <person name="Liachko I."/>
            <person name="Sullivan S."/>
            <person name="Sone E.D."/>
            <person name="Koren S."/>
            <person name="Silverstein K.A.T."/>
            <person name="Beckman K.B."/>
            <person name="Gohl D.M."/>
        </authorList>
    </citation>
    <scope>NUCLEOTIDE SEQUENCE</scope>
    <source>
        <strain evidence="2">Duluth1</strain>
        <tissue evidence="2">Whole animal</tissue>
    </source>
</reference>
<evidence type="ECO:0000313" key="3">
    <source>
        <dbReference type="Proteomes" id="UP000828390"/>
    </source>
</evidence>
<accession>A0A9D4HB51</accession>
<name>A0A9D4HB51_DREPO</name>
<organism evidence="2 3">
    <name type="scientific">Dreissena polymorpha</name>
    <name type="common">Zebra mussel</name>
    <name type="synonym">Mytilus polymorpha</name>
    <dbReference type="NCBI Taxonomy" id="45954"/>
    <lineage>
        <taxon>Eukaryota</taxon>
        <taxon>Metazoa</taxon>
        <taxon>Spiralia</taxon>
        <taxon>Lophotrochozoa</taxon>
        <taxon>Mollusca</taxon>
        <taxon>Bivalvia</taxon>
        <taxon>Autobranchia</taxon>
        <taxon>Heteroconchia</taxon>
        <taxon>Euheterodonta</taxon>
        <taxon>Imparidentia</taxon>
        <taxon>Neoheterodontei</taxon>
        <taxon>Myida</taxon>
        <taxon>Dreissenoidea</taxon>
        <taxon>Dreissenidae</taxon>
        <taxon>Dreissena</taxon>
    </lineage>
</organism>
<comment type="caution">
    <text evidence="2">The sequence shown here is derived from an EMBL/GenBank/DDBJ whole genome shotgun (WGS) entry which is preliminary data.</text>
</comment>
<proteinExistence type="predicted"/>
<evidence type="ECO:0000313" key="2">
    <source>
        <dbReference type="EMBL" id="KAH3831908.1"/>
    </source>
</evidence>
<sequence length="59" mass="6686">MKRSFPKSGPSPPCHTPTKKDTLKLCENNRSLISHPSKFVLRIILNRLKSKAEELLALD</sequence>
<dbReference type="EMBL" id="JAIWYP010000004">
    <property type="protein sequence ID" value="KAH3831908.1"/>
    <property type="molecule type" value="Genomic_DNA"/>
</dbReference>
<dbReference type="AlphaFoldDB" id="A0A9D4HB51"/>
<keyword evidence="3" id="KW-1185">Reference proteome</keyword>
<dbReference type="Proteomes" id="UP000828390">
    <property type="component" value="Unassembled WGS sequence"/>
</dbReference>
<protein>
    <submittedName>
        <fullName evidence="2">Uncharacterized protein</fullName>
    </submittedName>
</protein>
<evidence type="ECO:0000256" key="1">
    <source>
        <dbReference type="SAM" id="MobiDB-lite"/>
    </source>
</evidence>
<feature type="region of interest" description="Disordered" evidence="1">
    <location>
        <begin position="1"/>
        <end position="21"/>
    </location>
</feature>
<gene>
    <name evidence="2" type="ORF">DPMN_105180</name>
</gene>